<dbReference type="PROSITE" id="PS50943">
    <property type="entry name" value="HTH_CROC1"/>
    <property type="match status" value="1"/>
</dbReference>
<dbReference type="CDD" id="cd00093">
    <property type="entry name" value="HTH_XRE"/>
    <property type="match status" value="1"/>
</dbReference>
<dbReference type="AlphaFoldDB" id="A0A1M6QNR5"/>
<dbReference type="SMART" id="SM00530">
    <property type="entry name" value="HTH_XRE"/>
    <property type="match status" value="1"/>
</dbReference>
<sequence>MDFSIRLRFLRQKYKLTQGDLAAVIGIKSSAIANYEAKRNEPCFDKLIALSNYFKVSCDYMLGVSDNTLRIGYGDFVKETAEFIKLYNMLTPAGKEDVLSYVNYLLYKQEQNMTV</sequence>
<dbReference type="EMBL" id="FRAC01000010">
    <property type="protein sequence ID" value="SHK21901.1"/>
    <property type="molecule type" value="Genomic_DNA"/>
</dbReference>
<protein>
    <submittedName>
        <fullName evidence="3">Helix-turn-helix</fullName>
    </submittedName>
</protein>
<evidence type="ECO:0000256" key="1">
    <source>
        <dbReference type="ARBA" id="ARBA00023125"/>
    </source>
</evidence>
<evidence type="ECO:0000313" key="4">
    <source>
        <dbReference type="Proteomes" id="UP000184386"/>
    </source>
</evidence>
<reference evidence="3 4" key="1">
    <citation type="submission" date="2016-11" db="EMBL/GenBank/DDBJ databases">
        <authorList>
            <person name="Jaros S."/>
            <person name="Januszkiewicz K."/>
            <person name="Wedrychowicz H."/>
        </authorList>
    </citation>
    <scope>NUCLEOTIDE SEQUENCE [LARGE SCALE GENOMIC DNA]</scope>
    <source>
        <strain evidence="3 4">DSM 15929</strain>
    </source>
</reference>
<dbReference type="Gene3D" id="1.10.260.40">
    <property type="entry name" value="lambda repressor-like DNA-binding domains"/>
    <property type="match status" value="1"/>
</dbReference>
<dbReference type="OrthoDB" id="9801008at2"/>
<dbReference type="PANTHER" id="PTHR46558">
    <property type="entry name" value="TRACRIPTIONAL REGULATORY PROTEIN-RELATED-RELATED"/>
    <property type="match status" value="1"/>
</dbReference>
<dbReference type="SUPFAM" id="SSF47413">
    <property type="entry name" value="lambda repressor-like DNA-binding domains"/>
    <property type="match status" value="1"/>
</dbReference>
<dbReference type="RefSeq" id="WP_073275311.1">
    <property type="nucleotide sequence ID" value="NZ_FRAC01000010.1"/>
</dbReference>
<dbReference type="InterPro" id="IPR001387">
    <property type="entry name" value="Cro/C1-type_HTH"/>
</dbReference>
<dbReference type="STRING" id="1121322.SAMN02745136_01961"/>
<dbReference type="GO" id="GO:0003677">
    <property type="term" value="F:DNA binding"/>
    <property type="evidence" value="ECO:0007669"/>
    <property type="project" value="UniProtKB-KW"/>
</dbReference>
<feature type="domain" description="HTH cro/C1-type" evidence="2">
    <location>
        <begin position="7"/>
        <end position="61"/>
    </location>
</feature>
<dbReference type="Pfam" id="PF01381">
    <property type="entry name" value="HTH_3"/>
    <property type="match status" value="1"/>
</dbReference>
<organism evidence="3 4">
    <name type="scientific">Anaerocolumna jejuensis DSM 15929</name>
    <dbReference type="NCBI Taxonomy" id="1121322"/>
    <lineage>
        <taxon>Bacteria</taxon>
        <taxon>Bacillati</taxon>
        <taxon>Bacillota</taxon>
        <taxon>Clostridia</taxon>
        <taxon>Lachnospirales</taxon>
        <taxon>Lachnospiraceae</taxon>
        <taxon>Anaerocolumna</taxon>
    </lineage>
</organism>
<name>A0A1M6QNR5_9FIRM</name>
<proteinExistence type="predicted"/>
<keyword evidence="4" id="KW-1185">Reference proteome</keyword>
<dbReference type="Proteomes" id="UP000184386">
    <property type="component" value="Unassembled WGS sequence"/>
</dbReference>
<keyword evidence="1" id="KW-0238">DNA-binding</keyword>
<dbReference type="PANTHER" id="PTHR46558:SF11">
    <property type="entry name" value="HTH-TYPE TRANSCRIPTIONAL REGULATOR XRE"/>
    <property type="match status" value="1"/>
</dbReference>
<evidence type="ECO:0000259" key="2">
    <source>
        <dbReference type="PROSITE" id="PS50943"/>
    </source>
</evidence>
<dbReference type="InterPro" id="IPR010982">
    <property type="entry name" value="Lambda_DNA-bd_dom_sf"/>
</dbReference>
<gene>
    <name evidence="3" type="ORF">SAMN02745136_01961</name>
</gene>
<evidence type="ECO:0000313" key="3">
    <source>
        <dbReference type="EMBL" id="SHK21901.1"/>
    </source>
</evidence>
<accession>A0A1M6QNR5</accession>